<evidence type="ECO:0000313" key="5">
    <source>
        <dbReference type="EMBL" id="CAF3586922.1"/>
    </source>
</evidence>
<keyword evidence="6" id="KW-1185">Reference proteome</keyword>
<feature type="region of interest" description="Disordered" evidence="1">
    <location>
        <begin position="195"/>
        <end position="233"/>
    </location>
</feature>
<accession>A0A813RBQ4</accession>
<proteinExistence type="predicted"/>
<dbReference type="OrthoDB" id="10023911at2759"/>
<dbReference type="Proteomes" id="UP000677228">
    <property type="component" value="Unassembled WGS sequence"/>
</dbReference>
<comment type="caution">
    <text evidence="2">The sequence shown here is derived from an EMBL/GenBank/DDBJ whole genome shotgun (WGS) entry which is preliminary data.</text>
</comment>
<protein>
    <submittedName>
        <fullName evidence="2">Uncharacterized protein</fullName>
    </submittedName>
</protein>
<evidence type="ECO:0000313" key="6">
    <source>
        <dbReference type="Proteomes" id="UP000663829"/>
    </source>
</evidence>
<gene>
    <name evidence="2" type="ORF">GPM918_LOCUS2348</name>
    <name evidence="3" type="ORF">OVA965_LOCUS4768</name>
    <name evidence="4" type="ORF">SRO942_LOCUS2348</name>
    <name evidence="5" type="ORF">TMI583_LOCUS4766</name>
</gene>
<name>A0A813RBQ4_9BILA</name>
<reference evidence="2" key="1">
    <citation type="submission" date="2021-02" db="EMBL/GenBank/DDBJ databases">
        <authorList>
            <person name="Nowell W R."/>
        </authorList>
    </citation>
    <scope>NUCLEOTIDE SEQUENCE</scope>
</reference>
<sequence length="233" mass="25135">MSFLTSLAQKAYDVAGNISGGRDYLATAANRLNQVVKGKDAQVYLKPGNIIQFICRSSGRTIQIVMSATSNELVPDAIGGSGSYYPNSHFLVVCSQYDRYYFHNNYNYLGLKNHQPCIVPSSFGTTPPEECEFRVHDMLGSATHIYLESVQSPGFFLSFDENGAISNEAACKLKDKNSQFQVSLIAYGPGITPVKDDGTIEASTEQPPPPYYAATAGETTTGSSSPPAGDTTK</sequence>
<organism evidence="2 6">
    <name type="scientific">Didymodactylos carnosus</name>
    <dbReference type="NCBI Taxonomy" id="1234261"/>
    <lineage>
        <taxon>Eukaryota</taxon>
        <taxon>Metazoa</taxon>
        <taxon>Spiralia</taxon>
        <taxon>Gnathifera</taxon>
        <taxon>Rotifera</taxon>
        <taxon>Eurotatoria</taxon>
        <taxon>Bdelloidea</taxon>
        <taxon>Philodinida</taxon>
        <taxon>Philodinidae</taxon>
        <taxon>Didymodactylos</taxon>
    </lineage>
</organism>
<evidence type="ECO:0000313" key="2">
    <source>
        <dbReference type="EMBL" id="CAF0778865.1"/>
    </source>
</evidence>
<dbReference type="EMBL" id="CAJNOK010001283">
    <property type="protein sequence ID" value="CAF0803420.1"/>
    <property type="molecule type" value="Genomic_DNA"/>
</dbReference>
<evidence type="ECO:0000256" key="1">
    <source>
        <dbReference type="SAM" id="MobiDB-lite"/>
    </source>
</evidence>
<dbReference type="EMBL" id="CAJNOQ010000258">
    <property type="protein sequence ID" value="CAF0778865.1"/>
    <property type="molecule type" value="Genomic_DNA"/>
</dbReference>
<evidence type="ECO:0000313" key="4">
    <source>
        <dbReference type="EMBL" id="CAF3561818.1"/>
    </source>
</evidence>
<feature type="compositionally biased region" description="Low complexity" evidence="1">
    <location>
        <begin position="212"/>
        <end position="233"/>
    </location>
</feature>
<dbReference type="EMBL" id="CAJOBC010000258">
    <property type="protein sequence ID" value="CAF3561818.1"/>
    <property type="molecule type" value="Genomic_DNA"/>
</dbReference>
<dbReference type="Proteomes" id="UP000681722">
    <property type="component" value="Unassembled WGS sequence"/>
</dbReference>
<dbReference type="Proteomes" id="UP000682733">
    <property type="component" value="Unassembled WGS sequence"/>
</dbReference>
<dbReference type="Proteomes" id="UP000663829">
    <property type="component" value="Unassembled WGS sequence"/>
</dbReference>
<dbReference type="EMBL" id="CAJOBA010001283">
    <property type="protein sequence ID" value="CAF3586922.1"/>
    <property type="molecule type" value="Genomic_DNA"/>
</dbReference>
<dbReference type="AlphaFoldDB" id="A0A813RBQ4"/>
<evidence type="ECO:0000313" key="3">
    <source>
        <dbReference type="EMBL" id="CAF0803420.1"/>
    </source>
</evidence>